<dbReference type="Proteomes" id="UP000277212">
    <property type="component" value="Unassembled WGS sequence"/>
</dbReference>
<evidence type="ECO:0000313" key="7">
    <source>
        <dbReference type="EMBL" id="RMJ02489.1"/>
    </source>
</evidence>
<feature type="domain" description="Amidase" evidence="6">
    <location>
        <begin position="82"/>
        <end position="530"/>
    </location>
</feature>
<gene>
    <name evidence="7" type="ORF">CDV36_015242</name>
</gene>
<comment type="catalytic activity">
    <reaction evidence="1">
        <text>a monocarboxylic acid amide + H2O = a monocarboxylate + NH4(+)</text>
        <dbReference type="Rhea" id="RHEA:12020"/>
        <dbReference type="ChEBI" id="CHEBI:15377"/>
        <dbReference type="ChEBI" id="CHEBI:28938"/>
        <dbReference type="ChEBI" id="CHEBI:35757"/>
        <dbReference type="ChEBI" id="CHEBI:83628"/>
        <dbReference type="EC" id="3.5.1.4"/>
    </reaction>
</comment>
<sequence>MSSVLSVSSWESKTLRCRQITQDSLNPKWLLPLDQLPPSGQKNVSIFIETAKALSPREIEITSKTATGLLADMAAGTLTATETITAFLKRGHIAHQLTNFATEFLTEDALNAARELDTHFAATGKLVGPLHGLPISAKEHIGFKGRISHSGYVAWADNVAQEDALIVTLARNAGAIFVVRTNLPQIAMHIDCSNPINGTTVNPHNRGLTCGGSSGGEGVAVALRASIIGLGTDLGGSVRVPAAFCGTNGLRITSLRNPYKGICLPGLGHESIRCVVTPLANDIADIAYFQQALLQQEPWEYETSLVPMLWKKVNNPAPEGMTIGVMWDDGMVHPHPPVTRALKDAVAKLRASGCKIMDWEPYQHELSLEINGGLNFPDGAATQRDLLALGGEPVADLSENTLKGATPQPMSYSELWDCHVRRDEYRDAYHRVMRERGVDFILCPVYVGAAAVCGQGQYYHYTAVWNVLDQPAIAFQTGLKVDPQVDIIESDYKPRSAVDEREYKKYDPMTYAEAPIALQLVGKRYRDEEVVAAAETVSRIVRG</sequence>
<comment type="similarity">
    <text evidence="2">Belongs to the amidase family.</text>
</comment>
<accession>A0A3M2RBD9</accession>
<dbReference type="PIRSF" id="PIRSF001221">
    <property type="entry name" value="Amidase_fungi"/>
    <property type="match status" value="1"/>
</dbReference>
<dbReference type="EC" id="3.5.1.4" evidence="3"/>
<evidence type="ECO:0000256" key="3">
    <source>
        <dbReference type="ARBA" id="ARBA00012922"/>
    </source>
</evidence>
<dbReference type="SUPFAM" id="SSF75304">
    <property type="entry name" value="Amidase signature (AS) enzymes"/>
    <property type="match status" value="1"/>
</dbReference>
<evidence type="ECO:0000256" key="1">
    <source>
        <dbReference type="ARBA" id="ARBA00001311"/>
    </source>
</evidence>
<proteinExistence type="inferred from homology"/>
<organism evidence="7 8">
    <name type="scientific">Fusarium kuroshium</name>
    <dbReference type="NCBI Taxonomy" id="2010991"/>
    <lineage>
        <taxon>Eukaryota</taxon>
        <taxon>Fungi</taxon>
        <taxon>Dikarya</taxon>
        <taxon>Ascomycota</taxon>
        <taxon>Pezizomycotina</taxon>
        <taxon>Sordariomycetes</taxon>
        <taxon>Hypocreomycetidae</taxon>
        <taxon>Hypocreales</taxon>
        <taxon>Nectriaceae</taxon>
        <taxon>Fusarium</taxon>
        <taxon>Fusarium solani species complex</taxon>
    </lineage>
</organism>
<keyword evidence="4" id="KW-0378">Hydrolase</keyword>
<dbReference type="AlphaFoldDB" id="A0A3M2RBD9"/>
<dbReference type="EMBL" id="NKUJ01000550">
    <property type="protein sequence ID" value="RMJ02489.1"/>
    <property type="molecule type" value="Genomic_DNA"/>
</dbReference>
<dbReference type="InterPro" id="IPR036928">
    <property type="entry name" value="AS_sf"/>
</dbReference>
<feature type="active site" description="Charge relay system" evidence="5">
    <location>
        <position position="213"/>
    </location>
</feature>
<evidence type="ECO:0000313" key="8">
    <source>
        <dbReference type="Proteomes" id="UP000277212"/>
    </source>
</evidence>
<dbReference type="Gene3D" id="3.90.1300.10">
    <property type="entry name" value="Amidase signature (AS) domain"/>
    <property type="match status" value="1"/>
</dbReference>
<dbReference type="PANTHER" id="PTHR46072:SF4">
    <property type="entry name" value="AMIDASE C550.07-RELATED"/>
    <property type="match status" value="1"/>
</dbReference>
<dbReference type="InterPro" id="IPR023631">
    <property type="entry name" value="Amidase_dom"/>
</dbReference>
<name>A0A3M2RBD9_9HYPO</name>
<protein>
    <recommendedName>
        <fullName evidence="3">amidase</fullName>
        <ecNumber evidence="3">3.5.1.4</ecNumber>
    </recommendedName>
</protein>
<reference evidence="7 8" key="1">
    <citation type="submission" date="2017-06" db="EMBL/GenBank/DDBJ databases">
        <title>Comparative genomic analysis of Ambrosia Fusariam Clade fungi.</title>
        <authorList>
            <person name="Stajich J.E."/>
            <person name="Carrillo J."/>
            <person name="Kijimoto T."/>
            <person name="Eskalen A."/>
            <person name="O'Donnell K."/>
            <person name="Kasson M."/>
        </authorList>
    </citation>
    <scope>NUCLEOTIDE SEQUENCE [LARGE SCALE GENOMIC DNA]</scope>
    <source>
        <strain evidence="7">UCR3666</strain>
    </source>
</reference>
<dbReference type="InterPro" id="IPR020556">
    <property type="entry name" value="Amidase_CS"/>
</dbReference>
<comment type="caution">
    <text evidence="7">The sequence shown here is derived from an EMBL/GenBank/DDBJ whole genome shotgun (WGS) entry which is preliminary data.</text>
</comment>
<evidence type="ECO:0000256" key="5">
    <source>
        <dbReference type="PIRSR" id="PIRSR001221-1"/>
    </source>
</evidence>
<evidence type="ECO:0000256" key="4">
    <source>
        <dbReference type="ARBA" id="ARBA00022801"/>
    </source>
</evidence>
<dbReference type="STRING" id="2010991.A0A3M2RBD9"/>
<dbReference type="Pfam" id="PF01425">
    <property type="entry name" value="Amidase"/>
    <property type="match status" value="1"/>
</dbReference>
<dbReference type="PANTHER" id="PTHR46072">
    <property type="entry name" value="AMIDASE-RELATED-RELATED"/>
    <property type="match status" value="1"/>
</dbReference>
<evidence type="ECO:0000256" key="2">
    <source>
        <dbReference type="ARBA" id="ARBA00009199"/>
    </source>
</evidence>
<dbReference type="OrthoDB" id="6428749at2759"/>
<keyword evidence="8" id="KW-1185">Reference proteome</keyword>
<dbReference type="GO" id="GO:0004040">
    <property type="term" value="F:amidase activity"/>
    <property type="evidence" value="ECO:0007669"/>
    <property type="project" value="UniProtKB-EC"/>
</dbReference>
<evidence type="ECO:0000259" key="6">
    <source>
        <dbReference type="Pfam" id="PF01425"/>
    </source>
</evidence>
<feature type="active site" description="Charge relay system" evidence="5">
    <location>
        <position position="138"/>
    </location>
</feature>
<dbReference type="PROSITE" id="PS00571">
    <property type="entry name" value="AMIDASES"/>
    <property type="match status" value="1"/>
</dbReference>
<feature type="active site" description="Acyl-ester intermediate" evidence="5">
    <location>
        <position position="237"/>
    </location>
</feature>